<accession>Q11EH3</accession>
<name>Q11EH3_CHESB</name>
<keyword evidence="2 8" id="KW-1277">Toxin-antitoxin system</keyword>
<evidence type="ECO:0000256" key="6">
    <source>
        <dbReference type="ARBA" id="ARBA00022842"/>
    </source>
</evidence>
<dbReference type="eggNOG" id="COG1487">
    <property type="taxonomic scope" value="Bacteria"/>
</dbReference>
<keyword evidence="5 8" id="KW-0378">Hydrolase</keyword>
<dbReference type="GO" id="GO:0000287">
    <property type="term" value="F:magnesium ion binding"/>
    <property type="evidence" value="ECO:0007669"/>
    <property type="project" value="UniProtKB-UniRule"/>
</dbReference>
<dbReference type="AlphaFoldDB" id="Q11EH3"/>
<evidence type="ECO:0000256" key="3">
    <source>
        <dbReference type="ARBA" id="ARBA00022722"/>
    </source>
</evidence>
<dbReference type="GO" id="GO:0016787">
    <property type="term" value="F:hydrolase activity"/>
    <property type="evidence" value="ECO:0007669"/>
    <property type="project" value="UniProtKB-KW"/>
</dbReference>
<evidence type="ECO:0000256" key="8">
    <source>
        <dbReference type="HAMAP-Rule" id="MF_00265"/>
    </source>
</evidence>
<evidence type="ECO:0000256" key="5">
    <source>
        <dbReference type="ARBA" id="ARBA00022801"/>
    </source>
</evidence>
<dbReference type="PANTHER" id="PTHR33653">
    <property type="entry name" value="RIBONUCLEASE VAPC2"/>
    <property type="match status" value="1"/>
</dbReference>
<comment type="similarity">
    <text evidence="7 8">Belongs to the PINc/VapC protein family.</text>
</comment>
<evidence type="ECO:0000256" key="1">
    <source>
        <dbReference type="ARBA" id="ARBA00001946"/>
    </source>
</evidence>
<dbReference type="HAMAP" id="MF_00265">
    <property type="entry name" value="VapC_Nob1"/>
    <property type="match status" value="1"/>
</dbReference>
<dbReference type="InterPro" id="IPR029060">
    <property type="entry name" value="PIN-like_dom_sf"/>
</dbReference>
<dbReference type="InterPro" id="IPR050556">
    <property type="entry name" value="Type_II_TA_system_RNase"/>
</dbReference>
<feature type="binding site" evidence="8">
    <location>
        <position position="100"/>
    </location>
    <ligand>
        <name>Mg(2+)</name>
        <dbReference type="ChEBI" id="CHEBI:18420"/>
    </ligand>
</feature>
<evidence type="ECO:0000256" key="7">
    <source>
        <dbReference type="ARBA" id="ARBA00038093"/>
    </source>
</evidence>
<dbReference type="Pfam" id="PF01850">
    <property type="entry name" value="PIN"/>
    <property type="match status" value="1"/>
</dbReference>
<dbReference type="SUPFAM" id="SSF88723">
    <property type="entry name" value="PIN domain-like"/>
    <property type="match status" value="1"/>
</dbReference>
<dbReference type="Gene3D" id="3.40.50.1010">
    <property type="entry name" value="5'-nuclease"/>
    <property type="match status" value="1"/>
</dbReference>
<keyword evidence="3 8" id="KW-0540">Nuclease</keyword>
<dbReference type="GO" id="GO:0004540">
    <property type="term" value="F:RNA nuclease activity"/>
    <property type="evidence" value="ECO:0007669"/>
    <property type="project" value="InterPro"/>
</dbReference>
<gene>
    <name evidence="8" type="primary">vapC</name>
    <name evidence="10" type="ordered locus">Meso_2826</name>
</gene>
<keyword evidence="6 8" id="KW-0460">Magnesium</keyword>
<keyword evidence="4 8" id="KW-0479">Metal-binding</keyword>
<dbReference type="STRING" id="266779.Meso_2826"/>
<proteinExistence type="inferred from homology"/>
<dbReference type="CDD" id="cd18740">
    <property type="entry name" value="PIN_VapC4-5_FitB-like"/>
    <property type="match status" value="1"/>
</dbReference>
<reference evidence="10" key="1">
    <citation type="submission" date="2006-06" db="EMBL/GenBank/DDBJ databases">
        <title>Complete sequence of chromosome of Chelativorans sp. BNC1.</title>
        <authorList>
            <consortium name="US DOE Joint Genome Institute"/>
            <person name="Copeland A."/>
            <person name="Lucas S."/>
            <person name="Lapidus A."/>
            <person name="Barry K."/>
            <person name="Detter J.C."/>
            <person name="Glavina del Rio T."/>
            <person name="Hammon N."/>
            <person name="Israni S."/>
            <person name="Dalin E."/>
            <person name="Tice H."/>
            <person name="Pitluck S."/>
            <person name="Chertkov O."/>
            <person name="Brettin T."/>
            <person name="Bruce D."/>
            <person name="Han C."/>
            <person name="Tapia R."/>
            <person name="Gilna P."/>
            <person name="Schmutz J."/>
            <person name="Larimer F."/>
            <person name="Land M."/>
            <person name="Hauser L."/>
            <person name="Kyrpides N."/>
            <person name="Mikhailova N."/>
            <person name="Richardson P."/>
        </authorList>
    </citation>
    <scope>NUCLEOTIDE SEQUENCE</scope>
    <source>
        <strain evidence="10">BNC1</strain>
    </source>
</reference>
<evidence type="ECO:0000256" key="2">
    <source>
        <dbReference type="ARBA" id="ARBA00022649"/>
    </source>
</evidence>
<dbReference type="GO" id="GO:0090729">
    <property type="term" value="F:toxin activity"/>
    <property type="evidence" value="ECO:0007669"/>
    <property type="project" value="UniProtKB-KW"/>
</dbReference>
<dbReference type="EC" id="3.1.-.-" evidence="8"/>
<protein>
    <recommendedName>
        <fullName evidence="8">Ribonuclease VapC</fullName>
        <shortName evidence="8">RNase VapC</shortName>
        <ecNumber evidence="8">3.1.-.-</ecNumber>
    </recommendedName>
    <alternativeName>
        <fullName evidence="8">Toxin VapC</fullName>
    </alternativeName>
</protein>
<dbReference type="KEGG" id="mes:Meso_2826"/>
<dbReference type="InterPro" id="IPR022907">
    <property type="entry name" value="VapC_family"/>
</dbReference>
<dbReference type="HOGENOM" id="CLU_118482_5_3_5"/>
<feature type="domain" description="PIN" evidence="9">
    <location>
        <begin position="6"/>
        <end position="124"/>
    </location>
</feature>
<keyword evidence="8" id="KW-0800">Toxin</keyword>
<evidence type="ECO:0000256" key="4">
    <source>
        <dbReference type="ARBA" id="ARBA00022723"/>
    </source>
</evidence>
<comment type="function">
    <text evidence="8">Toxic component of a toxin-antitoxin (TA) system. An RNase.</text>
</comment>
<dbReference type="PANTHER" id="PTHR33653:SF1">
    <property type="entry name" value="RIBONUCLEASE VAPC2"/>
    <property type="match status" value="1"/>
</dbReference>
<sequence length="135" mass="15126">MKQRFMLDTNAVSAFMHGRSTTLDWRISAYGKAELCVSVVTYAETRYGLAQRPEAKRLAAAADALFDLVEILPWTAEVACRYGEMRAQLRREGRMLQPLDMLIAAHALEAGATLVTSDRAFRFVPGLMVENWLEG</sequence>
<comment type="cofactor">
    <cofactor evidence="1 8">
        <name>Mg(2+)</name>
        <dbReference type="ChEBI" id="CHEBI:18420"/>
    </cofactor>
</comment>
<organism evidence="10">
    <name type="scientific">Chelativorans sp. (strain BNC1)</name>
    <dbReference type="NCBI Taxonomy" id="266779"/>
    <lineage>
        <taxon>Bacteria</taxon>
        <taxon>Pseudomonadati</taxon>
        <taxon>Pseudomonadota</taxon>
        <taxon>Alphaproteobacteria</taxon>
        <taxon>Hyphomicrobiales</taxon>
        <taxon>Phyllobacteriaceae</taxon>
        <taxon>Chelativorans</taxon>
    </lineage>
</organism>
<dbReference type="InterPro" id="IPR002716">
    <property type="entry name" value="PIN_dom"/>
</dbReference>
<evidence type="ECO:0000313" key="10">
    <source>
        <dbReference type="EMBL" id="ABG64202.1"/>
    </source>
</evidence>
<evidence type="ECO:0000259" key="9">
    <source>
        <dbReference type="Pfam" id="PF01850"/>
    </source>
</evidence>
<dbReference type="EMBL" id="CP000390">
    <property type="protein sequence ID" value="ABG64202.1"/>
    <property type="molecule type" value="Genomic_DNA"/>
</dbReference>
<feature type="binding site" evidence="8">
    <location>
        <position position="8"/>
    </location>
    <ligand>
        <name>Mg(2+)</name>
        <dbReference type="ChEBI" id="CHEBI:18420"/>
    </ligand>
</feature>